<comment type="caution">
    <text evidence="7">The sequence shown here is derived from an EMBL/GenBank/DDBJ whole genome shotgun (WGS) entry which is preliminary data.</text>
</comment>
<dbReference type="PANTHER" id="PTHR43720">
    <property type="entry name" value="2-AMINOMUCONIC SEMIALDEHYDE DEHYDROGENASE"/>
    <property type="match status" value="1"/>
</dbReference>
<dbReference type="RefSeq" id="WP_109360360.1">
    <property type="nucleotide sequence ID" value="NZ_QFRJ01000013.1"/>
</dbReference>
<dbReference type="Pfam" id="PF00171">
    <property type="entry name" value="Aldedh"/>
    <property type="match status" value="1"/>
</dbReference>
<evidence type="ECO:0000256" key="4">
    <source>
        <dbReference type="PROSITE-ProRule" id="PRU10007"/>
    </source>
</evidence>
<evidence type="ECO:0000256" key="2">
    <source>
        <dbReference type="ARBA" id="ARBA00023002"/>
    </source>
</evidence>
<keyword evidence="2 5" id="KW-0560">Oxidoreductase</keyword>
<dbReference type="OrthoDB" id="973733at2"/>
<evidence type="ECO:0000313" key="7">
    <source>
        <dbReference type="EMBL" id="PWH82919.1"/>
    </source>
</evidence>
<dbReference type="InterPro" id="IPR016163">
    <property type="entry name" value="Ald_DH_C"/>
</dbReference>
<dbReference type="CDD" id="cd07093">
    <property type="entry name" value="ALDH_F8_HMSADH"/>
    <property type="match status" value="1"/>
</dbReference>
<keyword evidence="3" id="KW-0520">NAD</keyword>
<proteinExistence type="inferred from homology"/>
<dbReference type="AlphaFoldDB" id="A0A2U2X547"/>
<dbReference type="FunFam" id="3.40.605.10:FF:000001">
    <property type="entry name" value="Aldehyde dehydrogenase 1"/>
    <property type="match status" value="1"/>
</dbReference>
<evidence type="ECO:0000256" key="3">
    <source>
        <dbReference type="ARBA" id="ARBA00023027"/>
    </source>
</evidence>
<evidence type="ECO:0000313" key="8">
    <source>
        <dbReference type="Proteomes" id="UP000245370"/>
    </source>
</evidence>
<dbReference type="GO" id="GO:0004030">
    <property type="term" value="F:aldehyde dehydrogenase [NAD(P)+] activity"/>
    <property type="evidence" value="ECO:0007669"/>
    <property type="project" value="UniProtKB-ARBA"/>
</dbReference>
<dbReference type="InterPro" id="IPR016161">
    <property type="entry name" value="Ald_DH/histidinol_DH"/>
</dbReference>
<dbReference type="InterPro" id="IPR016160">
    <property type="entry name" value="Ald_DH_CS_CYS"/>
</dbReference>
<dbReference type="EMBL" id="QFRJ01000013">
    <property type="protein sequence ID" value="PWH82919.1"/>
    <property type="molecule type" value="Genomic_DNA"/>
</dbReference>
<evidence type="ECO:0000259" key="6">
    <source>
        <dbReference type="Pfam" id="PF00171"/>
    </source>
</evidence>
<dbReference type="Proteomes" id="UP000245370">
    <property type="component" value="Unassembled WGS sequence"/>
</dbReference>
<dbReference type="PANTHER" id="PTHR43720:SF2">
    <property type="entry name" value="2-AMINOMUCONIC SEMIALDEHYDE DEHYDROGENASE"/>
    <property type="match status" value="1"/>
</dbReference>
<dbReference type="InterPro" id="IPR016162">
    <property type="entry name" value="Ald_DH_N"/>
</dbReference>
<protein>
    <submittedName>
        <fullName evidence="7">2-hydroxymuconic semialdehyde dehydrogenase</fullName>
    </submittedName>
</protein>
<sequence length="480" mass="53029">MEKIQNYINGKFVAPQAGKYFDNIEPAKGIAYSQIPDSQAEDVEEAVKAAKEAFPSWSGLSIEERGDWMMKLSVGIAARMSEFVEAESRDNGKPIKLAEHVDIPRAISNFKFFATGIQHYASESHEMVGVGVNYTLRKPLGVVGCISPWNLPLYLFSWKIAPAMATGNCVVAKPSEVTPYTAYLLCKVMEDINFPKGVLNIVHGFGHTAGDAIVRHEVTKAISFTGGTTTGKTIATIAAPMFKKLSLELGGKNPNIIFDDCDFDEMMTTTIRSSFANQGQICLCGSRIFVQKGIYERFKKEFVEKIKKSRVSFPTDPKAQLGAVVSKSHMEKVLSYVELAKEEGGTILAGGHQVKLEAPYDAGFYIAPTIIEGLEFNCRTNQEEIFGPVVTITPFENEEDVLMMANSTEYGLSATIWTNDLKRAHRMANDIEAGIVWINAWLVRDLRTPFGGTKSSGVGREGGWEAMKFFTEPKNVFVKY</sequence>
<organism evidence="7 8">
    <name type="scientific">Brumimicrobium oceani</name>
    <dbReference type="NCBI Taxonomy" id="2100725"/>
    <lineage>
        <taxon>Bacteria</taxon>
        <taxon>Pseudomonadati</taxon>
        <taxon>Bacteroidota</taxon>
        <taxon>Flavobacteriia</taxon>
        <taxon>Flavobacteriales</taxon>
        <taxon>Crocinitomicaceae</taxon>
        <taxon>Brumimicrobium</taxon>
    </lineage>
</organism>
<dbReference type="FunFam" id="3.40.309.10:FF:000012">
    <property type="entry name" value="Betaine aldehyde dehydrogenase"/>
    <property type="match status" value="1"/>
</dbReference>
<gene>
    <name evidence="7" type="ORF">DIT68_13565</name>
</gene>
<feature type="domain" description="Aldehyde dehydrogenase" evidence="6">
    <location>
        <begin position="13"/>
        <end position="476"/>
    </location>
</feature>
<evidence type="ECO:0000256" key="5">
    <source>
        <dbReference type="RuleBase" id="RU003345"/>
    </source>
</evidence>
<evidence type="ECO:0000256" key="1">
    <source>
        <dbReference type="ARBA" id="ARBA00009986"/>
    </source>
</evidence>
<dbReference type="InterPro" id="IPR029510">
    <property type="entry name" value="Ald_DH_CS_GLU"/>
</dbReference>
<comment type="similarity">
    <text evidence="1 5">Belongs to the aldehyde dehydrogenase family.</text>
</comment>
<reference evidence="7 8" key="1">
    <citation type="submission" date="2018-05" db="EMBL/GenBank/DDBJ databases">
        <title>Brumimicrobium oceani sp. nov., isolated from coastal sediment.</title>
        <authorList>
            <person name="Kou Y."/>
        </authorList>
    </citation>
    <scope>NUCLEOTIDE SEQUENCE [LARGE SCALE GENOMIC DNA]</scope>
    <source>
        <strain evidence="7 8">C305</strain>
    </source>
</reference>
<dbReference type="SUPFAM" id="SSF53720">
    <property type="entry name" value="ALDH-like"/>
    <property type="match status" value="1"/>
</dbReference>
<feature type="active site" evidence="4">
    <location>
        <position position="248"/>
    </location>
</feature>
<accession>A0A2U2X547</accession>
<dbReference type="InterPro" id="IPR015590">
    <property type="entry name" value="Aldehyde_DH_dom"/>
</dbReference>
<dbReference type="Gene3D" id="3.40.605.10">
    <property type="entry name" value="Aldehyde Dehydrogenase, Chain A, domain 1"/>
    <property type="match status" value="1"/>
</dbReference>
<dbReference type="PROSITE" id="PS00687">
    <property type="entry name" value="ALDEHYDE_DEHYDR_GLU"/>
    <property type="match status" value="1"/>
</dbReference>
<name>A0A2U2X547_9FLAO</name>
<dbReference type="Gene3D" id="3.40.309.10">
    <property type="entry name" value="Aldehyde Dehydrogenase, Chain A, domain 2"/>
    <property type="match status" value="1"/>
</dbReference>
<keyword evidence="8" id="KW-1185">Reference proteome</keyword>
<dbReference type="PROSITE" id="PS00070">
    <property type="entry name" value="ALDEHYDE_DEHYDR_CYS"/>
    <property type="match status" value="1"/>
</dbReference>
<reference evidence="7 8" key="2">
    <citation type="submission" date="2018-05" db="EMBL/GenBank/DDBJ databases">
        <authorList>
            <person name="Lanie J.A."/>
            <person name="Ng W.-L."/>
            <person name="Kazmierczak K.M."/>
            <person name="Andrzejewski T.M."/>
            <person name="Davidsen T.M."/>
            <person name="Wayne K.J."/>
            <person name="Tettelin H."/>
            <person name="Glass J.I."/>
            <person name="Rusch D."/>
            <person name="Podicherti R."/>
            <person name="Tsui H.-C.T."/>
            <person name="Winkler M.E."/>
        </authorList>
    </citation>
    <scope>NUCLEOTIDE SEQUENCE [LARGE SCALE GENOMIC DNA]</scope>
    <source>
        <strain evidence="7 8">C305</strain>
    </source>
</reference>